<feature type="domain" description="HTH deoR-type" evidence="3">
    <location>
        <begin position="3"/>
        <end position="58"/>
    </location>
</feature>
<dbReference type="SMART" id="SM00420">
    <property type="entry name" value="HTH_DEOR"/>
    <property type="match status" value="1"/>
</dbReference>
<dbReference type="InterPro" id="IPR014036">
    <property type="entry name" value="DeoR-like_C"/>
</dbReference>
<keyword evidence="2" id="KW-0804">Transcription</keyword>
<proteinExistence type="predicted"/>
<sequence length="253" mass="28304">MLPAEREQNIINFLKQHKKATVHELSVAFDVHDATIRRDLKNLEQFNHIKRTHGGVVLISNEVVDELDFDDRESSHKAQKEAIGKKAVEFVEDRDTIIIDSGSTTLQFAKHLVDKSDLTIITNDIHIASILNSSQNKIIVTGGILYKNNYILNGQITNQTLAGLNPAKLFLGTPAVHAERGVTHYSSELSPAKELMVSQAKEVYLLADSSKFDKVSLHNICPISDIDVIITDDTNNNYDIEKYKEKVGKMVIT</sequence>
<organism evidence="4 5">
    <name type="scientific">Mammaliicoccus sciuri</name>
    <name type="common">Staphylococcus sciuri</name>
    <dbReference type="NCBI Taxonomy" id="1296"/>
    <lineage>
        <taxon>Bacteria</taxon>
        <taxon>Bacillati</taxon>
        <taxon>Bacillota</taxon>
        <taxon>Bacilli</taxon>
        <taxon>Bacillales</taxon>
        <taxon>Staphylococcaceae</taxon>
        <taxon>Mammaliicoccus</taxon>
    </lineage>
</organism>
<comment type="caution">
    <text evidence="4">The sequence shown here is derived from an EMBL/GenBank/DDBJ whole genome shotgun (WGS) entry which is preliminary data.</text>
</comment>
<protein>
    <submittedName>
        <fullName evidence="4">DeoR/GlpR family DNA-binding transcription regulator</fullName>
    </submittedName>
</protein>
<name>A0AAW5LPB3_MAMSC</name>
<evidence type="ECO:0000259" key="3">
    <source>
        <dbReference type="PROSITE" id="PS51000"/>
    </source>
</evidence>
<dbReference type="Proteomes" id="UP001204068">
    <property type="component" value="Unassembled WGS sequence"/>
</dbReference>
<dbReference type="PANTHER" id="PTHR30363">
    <property type="entry name" value="HTH-TYPE TRANSCRIPTIONAL REGULATOR SRLR-RELATED"/>
    <property type="match status" value="1"/>
</dbReference>
<dbReference type="Pfam" id="PF00455">
    <property type="entry name" value="DeoRC"/>
    <property type="match status" value="1"/>
</dbReference>
<evidence type="ECO:0000256" key="2">
    <source>
        <dbReference type="ARBA" id="ARBA00023163"/>
    </source>
</evidence>
<dbReference type="InterPro" id="IPR050313">
    <property type="entry name" value="Carb_Metab_HTH_regulators"/>
</dbReference>
<evidence type="ECO:0000256" key="1">
    <source>
        <dbReference type="ARBA" id="ARBA00023015"/>
    </source>
</evidence>
<dbReference type="PROSITE" id="PS51000">
    <property type="entry name" value="HTH_DEOR_2"/>
    <property type="match status" value="1"/>
</dbReference>
<evidence type="ECO:0000313" key="4">
    <source>
        <dbReference type="EMBL" id="MCQ9303474.1"/>
    </source>
</evidence>
<dbReference type="RefSeq" id="WP_218697036.1">
    <property type="nucleotide sequence ID" value="NZ_CP064868.1"/>
</dbReference>
<dbReference type="GO" id="GO:0003677">
    <property type="term" value="F:DNA binding"/>
    <property type="evidence" value="ECO:0007669"/>
    <property type="project" value="UniProtKB-KW"/>
</dbReference>
<dbReference type="AlphaFoldDB" id="A0AAW5LPB3"/>
<dbReference type="InterPro" id="IPR001034">
    <property type="entry name" value="DeoR_HTH"/>
</dbReference>
<dbReference type="PANTHER" id="PTHR30363:SF44">
    <property type="entry name" value="AGA OPERON TRANSCRIPTIONAL REPRESSOR-RELATED"/>
    <property type="match status" value="1"/>
</dbReference>
<dbReference type="SMART" id="SM01134">
    <property type="entry name" value="DeoRC"/>
    <property type="match status" value="1"/>
</dbReference>
<dbReference type="Pfam" id="PF08220">
    <property type="entry name" value="HTH_DeoR"/>
    <property type="match status" value="1"/>
</dbReference>
<accession>A0AAW5LPB3</accession>
<dbReference type="GO" id="GO:0003700">
    <property type="term" value="F:DNA-binding transcription factor activity"/>
    <property type="evidence" value="ECO:0007669"/>
    <property type="project" value="InterPro"/>
</dbReference>
<keyword evidence="1" id="KW-0805">Transcription regulation</keyword>
<dbReference type="EMBL" id="JANILD010000003">
    <property type="protein sequence ID" value="MCQ9303474.1"/>
    <property type="molecule type" value="Genomic_DNA"/>
</dbReference>
<evidence type="ECO:0000313" key="5">
    <source>
        <dbReference type="Proteomes" id="UP001204068"/>
    </source>
</evidence>
<reference evidence="4" key="1">
    <citation type="submission" date="2022-07" db="EMBL/GenBank/DDBJ databases">
        <title>Bacterial species isolated from the porcine tonsil microbiota.</title>
        <authorList>
            <person name="Oliveira I.M.F."/>
        </authorList>
    </citation>
    <scope>NUCLEOTIDE SEQUENCE</scope>
    <source>
        <strain evidence="4">8QC2O2</strain>
    </source>
</reference>
<keyword evidence="4" id="KW-0238">DNA-binding</keyword>
<gene>
    <name evidence="4" type="ORF">NQ032_07640</name>
</gene>